<keyword evidence="3" id="KW-0804">Transcription</keyword>
<protein>
    <submittedName>
        <fullName evidence="5">AraC family transcriptional regulator</fullName>
    </submittedName>
</protein>
<evidence type="ECO:0000256" key="3">
    <source>
        <dbReference type="ARBA" id="ARBA00023163"/>
    </source>
</evidence>
<evidence type="ECO:0000256" key="2">
    <source>
        <dbReference type="ARBA" id="ARBA00023125"/>
    </source>
</evidence>
<comment type="caution">
    <text evidence="5">The sequence shown here is derived from an EMBL/GenBank/DDBJ whole genome shotgun (WGS) entry which is preliminary data.</text>
</comment>
<organism evidence="5 6">
    <name type="scientific">Sphingomonas cavernae</name>
    <dbReference type="NCBI Taxonomy" id="2320861"/>
    <lineage>
        <taxon>Bacteria</taxon>
        <taxon>Pseudomonadati</taxon>
        <taxon>Pseudomonadota</taxon>
        <taxon>Alphaproteobacteria</taxon>
        <taxon>Sphingomonadales</taxon>
        <taxon>Sphingomonadaceae</taxon>
        <taxon>Sphingomonas</taxon>
    </lineage>
</organism>
<accession>A0A418WQP2</accession>
<keyword evidence="6" id="KW-1185">Reference proteome</keyword>
<name>A0A418WQP2_9SPHN</name>
<evidence type="ECO:0000259" key="4">
    <source>
        <dbReference type="PROSITE" id="PS01124"/>
    </source>
</evidence>
<keyword evidence="2" id="KW-0238">DNA-binding</keyword>
<dbReference type="GO" id="GO:0043565">
    <property type="term" value="F:sequence-specific DNA binding"/>
    <property type="evidence" value="ECO:0007669"/>
    <property type="project" value="InterPro"/>
</dbReference>
<dbReference type="Proteomes" id="UP000286100">
    <property type="component" value="Unassembled WGS sequence"/>
</dbReference>
<dbReference type="Pfam" id="PF12833">
    <property type="entry name" value="HTH_18"/>
    <property type="match status" value="1"/>
</dbReference>
<evidence type="ECO:0000256" key="1">
    <source>
        <dbReference type="ARBA" id="ARBA00023015"/>
    </source>
</evidence>
<evidence type="ECO:0000313" key="6">
    <source>
        <dbReference type="Proteomes" id="UP000286100"/>
    </source>
</evidence>
<gene>
    <name evidence="5" type="ORF">D3876_04455</name>
</gene>
<dbReference type="InterPro" id="IPR018060">
    <property type="entry name" value="HTH_AraC"/>
</dbReference>
<dbReference type="PROSITE" id="PS01124">
    <property type="entry name" value="HTH_ARAC_FAMILY_2"/>
    <property type="match status" value="1"/>
</dbReference>
<dbReference type="OrthoDB" id="323290at2"/>
<proteinExistence type="predicted"/>
<dbReference type="EMBL" id="QYUM01000002">
    <property type="protein sequence ID" value="RJF93574.1"/>
    <property type="molecule type" value="Genomic_DNA"/>
</dbReference>
<reference evidence="5 6" key="1">
    <citation type="submission" date="2018-09" db="EMBL/GenBank/DDBJ databases">
        <authorList>
            <person name="Zhu H."/>
        </authorList>
    </citation>
    <scope>NUCLEOTIDE SEQUENCE [LARGE SCALE GENOMIC DNA]</scope>
    <source>
        <strain evidence="5 6">K2R01-6</strain>
    </source>
</reference>
<dbReference type="Gene3D" id="1.10.10.60">
    <property type="entry name" value="Homeodomain-like"/>
    <property type="match status" value="1"/>
</dbReference>
<evidence type="ECO:0000313" key="5">
    <source>
        <dbReference type="EMBL" id="RJF93574.1"/>
    </source>
</evidence>
<dbReference type="PANTHER" id="PTHR46796">
    <property type="entry name" value="HTH-TYPE TRANSCRIPTIONAL ACTIVATOR RHAS-RELATED"/>
    <property type="match status" value="1"/>
</dbReference>
<dbReference type="GO" id="GO:0003700">
    <property type="term" value="F:DNA-binding transcription factor activity"/>
    <property type="evidence" value="ECO:0007669"/>
    <property type="project" value="InterPro"/>
</dbReference>
<keyword evidence="1" id="KW-0805">Transcription regulation</keyword>
<feature type="domain" description="HTH araC/xylS-type" evidence="4">
    <location>
        <begin position="192"/>
        <end position="274"/>
    </location>
</feature>
<dbReference type="SMART" id="SM00342">
    <property type="entry name" value="HTH_ARAC"/>
    <property type="match status" value="1"/>
</dbReference>
<dbReference type="AlphaFoldDB" id="A0A418WQP2"/>
<sequence>MPAATWASHAGSMRGGYPMDMSLTYAAPDADLSAYITAFYEFRADVPRFEAGECADYAQIRFGFSGSGTCRFADGHIQQLPVISIIGPTTGNTNIRAEGPIHLFGAGLLPAGWGALMGFEASMLVNRAVDATGFFGKTLDGIMERLLAAPTVEDKAVIASALFRELIQRDRQAALAFTRSVDAWLAASPSPRVDDLVAVLGLSRRQVERLCKRYYGAPPKMLARKYRALRAAASLALGEGIAGDIMAENFYDQSHFIKEIKQFTGITPTRFGEALPVLAQLKRGRVDIAGPTDPLFQGS</sequence>
<dbReference type="InterPro" id="IPR050204">
    <property type="entry name" value="AraC_XylS_family_regulators"/>
</dbReference>